<gene>
    <name evidence="5" type="ORF">S03H2_04278</name>
</gene>
<evidence type="ECO:0000256" key="2">
    <source>
        <dbReference type="ARBA" id="ARBA00023163"/>
    </source>
</evidence>
<dbReference type="SUPFAM" id="SSF55257">
    <property type="entry name" value="RBP11-like subunits of RNA polymerase"/>
    <property type="match status" value="1"/>
</dbReference>
<dbReference type="InterPro" id="IPR036603">
    <property type="entry name" value="RBP11-like"/>
</dbReference>
<keyword evidence="2" id="KW-0804">Transcription</keyword>
<sequence length="155" mass="16940">MDSIFSPVKRVKCEVKPARIGRKTSFDSLIVEIFTDGTVKPDDAVGEAARILTEYLGFFMAEPPKGKKAKSEKKLLEQSVEELGLSAVPVKALRSSGIKKIGDLVEKSSKELLKIQNFGEKSLQKLEKKLAECGLSLSEGEISEAQKKAEKAGTR</sequence>
<reference evidence="5" key="1">
    <citation type="journal article" date="2014" name="Front. Microbiol.">
        <title>High frequency of phylogenetically diverse reductive dehalogenase-homologous genes in deep subseafloor sedimentary metagenomes.</title>
        <authorList>
            <person name="Kawai M."/>
            <person name="Futagami T."/>
            <person name="Toyoda A."/>
            <person name="Takaki Y."/>
            <person name="Nishi S."/>
            <person name="Hori S."/>
            <person name="Arai W."/>
            <person name="Tsubouchi T."/>
            <person name="Morono Y."/>
            <person name="Uchiyama I."/>
            <person name="Ito T."/>
            <person name="Fujiyama A."/>
            <person name="Inagaki F."/>
            <person name="Takami H."/>
        </authorList>
    </citation>
    <scope>NUCLEOTIDE SEQUENCE</scope>
    <source>
        <strain evidence="5">Expedition CK06-06</strain>
    </source>
</reference>
<dbReference type="GO" id="GO:0046983">
    <property type="term" value="F:protein dimerization activity"/>
    <property type="evidence" value="ECO:0007669"/>
    <property type="project" value="InterPro"/>
</dbReference>
<dbReference type="Pfam" id="PF01193">
    <property type="entry name" value="RNA_pol_L"/>
    <property type="match status" value="1"/>
</dbReference>
<keyword evidence="1" id="KW-0240">DNA-directed RNA polymerase</keyword>
<dbReference type="GO" id="GO:0003899">
    <property type="term" value="F:DNA-directed RNA polymerase activity"/>
    <property type="evidence" value="ECO:0007669"/>
    <property type="project" value="InterPro"/>
</dbReference>
<dbReference type="InterPro" id="IPR011260">
    <property type="entry name" value="RNAP_asu_C"/>
</dbReference>
<dbReference type="Pfam" id="PF03118">
    <property type="entry name" value="RNA_pol_A_CTD"/>
    <property type="match status" value="1"/>
</dbReference>
<evidence type="ECO:0000259" key="4">
    <source>
        <dbReference type="Pfam" id="PF03118"/>
    </source>
</evidence>
<feature type="domain" description="RNA polymerase alpha subunit C-terminal" evidence="4">
    <location>
        <begin position="69"/>
        <end position="132"/>
    </location>
</feature>
<dbReference type="SUPFAM" id="SSF47789">
    <property type="entry name" value="C-terminal domain of RNA polymerase alpha subunit"/>
    <property type="match status" value="1"/>
</dbReference>
<accession>X1EHG7</accession>
<dbReference type="Gene3D" id="1.10.150.20">
    <property type="entry name" value="5' to 3' exonuclease, C-terminal subdomain"/>
    <property type="match status" value="1"/>
</dbReference>
<dbReference type="GO" id="GO:0006351">
    <property type="term" value="P:DNA-templated transcription"/>
    <property type="evidence" value="ECO:0007669"/>
    <property type="project" value="InterPro"/>
</dbReference>
<dbReference type="GO" id="GO:0000428">
    <property type="term" value="C:DNA-directed RNA polymerase complex"/>
    <property type="evidence" value="ECO:0007669"/>
    <property type="project" value="UniProtKB-KW"/>
</dbReference>
<evidence type="ECO:0008006" key="6">
    <source>
        <dbReference type="Google" id="ProtNLM"/>
    </source>
</evidence>
<name>X1EHG7_9ZZZZ</name>
<dbReference type="InterPro" id="IPR011263">
    <property type="entry name" value="DNA-dir_RNA_pol_RpoA/D/Rpb3"/>
</dbReference>
<protein>
    <recommendedName>
        <fullName evidence="6">RNA polymerase alpha subunit C-terminal domain-containing protein</fullName>
    </recommendedName>
</protein>
<evidence type="ECO:0000256" key="1">
    <source>
        <dbReference type="ARBA" id="ARBA00022478"/>
    </source>
</evidence>
<dbReference type="GO" id="GO:0003677">
    <property type="term" value="F:DNA binding"/>
    <property type="evidence" value="ECO:0007669"/>
    <property type="project" value="InterPro"/>
</dbReference>
<evidence type="ECO:0000259" key="3">
    <source>
        <dbReference type="Pfam" id="PF01193"/>
    </source>
</evidence>
<proteinExistence type="predicted"/>
<evidence type="ECO:0000313" key="5">
    <source>
        <dbReference type="EMBL" id="GAH19820.1"/>
    </source>
</evidence>
<dbReference type="Gene3D" id="3.30.1360.10">
    <property type="entry name" value="RNA polymerase, RBP11-like subunit"/>
    <property type="match status" value="1"/>
</dbReference>
<dbReference type="EMBL" id="BARU01001678">
    <property type="protein sequence ID" value="GAH19820.1"/>
    <property type="molecule type" value="Genomic_DNA"/>
</dbReference>
<feature type="domain" description="DNA-directed RNA polymerase RpoA/D/Rpb3-type" evidence="3">
    <location>
        <begin position="8"/>
        <end position="55"/>
    </location>
</feature>
<dbReference type="AlphaFoldDB" id="X1EHG7"/>
<comment type="caution">
    <text evidence="5">The sequence shown here is derived from an EMBL/GenBank/DDBJ whole genome shotgun (WGS) entry which is preliminary data.</text>
</comment>
<organism evidence="5">
    <name type="scientific">marine sediment metagenome</name>
    <dbReference type="NCBI Taxonomy" id="412755"/>
    <lineage>
        <taxon>unclassified sequences</taxon>
        <taxon>metagenomes</taxon>
        <taxon>ecological metagenomes</taxon>
    </lineage>
</organism>